<dbReference type="InterPro" id="IPR001460">
    <property type="entry name" value="PCN-bd_Tpept"/>
</dbReference>
<dbReference type="SUPFAM" id="SSF56601">
    <property type="entry name" value="beta-lactamase/transpeptidase-like"/>
    <property type="match status" value="1"/>
</dbReference>
<reference evidence="10 11" key="1">
    <citation type="submission" date="2016-10" db="EMBL/GenBank/DDBJ databases">
        <authorList>
            <person name="de Groot N.N."/>
        </authorList>
    </citation>
    <scope>NUCLEOTIDE SEQUENCE [LARGE SCALE GENOMIC DNA]</scope>
    <source>
        <strain evidence="10 11">DSM 15019</strain>
    </source>
</reference>
<evidence type="ECO:0000256" key="6">
    <source>
        <dbReference type="ARBA" id="ARBA00023268"/>
    </source>
</evidence>
<feature type="domain" description="PASTA" evidence="9">
    <location>
        <begin position="792"/>
        <end position="853"/>
    </location>
</feature>
<dbReference type="Pfam" id="PF00912">
    <property type="entry name" value="Transgly"/>
    <property type="match status" value="1"/>
</dbReference>
<comment type="catalytic activity">
    <reaction evidence="7">
        <text>Preferential cleavage: (Ac)2-L-Lys-D-Ala-|-D-Ala. Also transpeptidation of peptidyl-alanyl moieties that are N-acyl substituents of D-alanine.</text>
        <dbReference type="EC" id="3.4.16.4"/>
    </reaction>
</comment>
<evidence type="ECO:0000256" key="3">
    <source>
        <dbReference type="ARBA" id="ARBA00022676"/>
    </source>
</evidence>
<dbReference type="RefSeq" id="WP_060921875.1">
    <property type="nucleotide sequence ID" value="NZ_LT629770.1"/>
</dbReference>
<evidence type="ECO:0000256" key="4">
    <source>
        <dbReference type="ARBA" id="ARBA00022679"/>
    </source>
</evidence>
<dbReference type="EMBL" id="LT629770">
    <property type="protein sequence ID" value="SDS16192.1"/>
    <property type="molecule type" value="Genomic_DNA"/>
</dbReference>
<accession>A0A1H1PY92</accession>
<dbReference type="GO" id="GO:0009252">
    <property type="term" value="P:peptidoglycan biosynthetic process"/>
    <property type="evidence" value="ECO:0007669"/>
    <property type="project" value="TreeGrafter"/>
</dbReference>
<dbReference type="Gene3D" id="3.40.710.10">
    <property type="entry name" value="DD-peptidase/beta-lactamase superfamily"/>
    <property type="match status" value="1"/>
</dbReference>
<keyword evidence="4" id="KW-0808">Transferase</keyword>
<evidence type="ECO:0000256" key="8">
    <source>
        <dbReference type="ARBA" id="ARBA00049902"/>
    </source>
</evidence>
<keyword evidence="5" id="KW-0378">Hydrolase</keyword>
<name>A0A1H1PY92_9MICO</name>
<evidence type="ECO:0000256" key="1">
    <source>
        <dbReference type="ARBA" id="ARBA00022645"/>
    </source>
</evidence>
<evidence type="ECO:0000313" key="10">
    <source>
        <dbReference type="EMBL" id="SDS16192.1"/>
    </source>
</evidence>
<evidence type="ECO:0000313" key="11">
    <source>
        <dbReference type="Proteomes" id="UP000182126"/>
    </source>
</evidence>
<dbReference type="InterPro" id="IPR050396">
    <property type="entry name" value="Glycosyltr_51/Transpeptidase"/>
</dbReference>
<dbReference type="GeneID" id="36300717"/>
<dbReference type="InterPro" id="IPR036950">
    <property type="entry name" value="PBP_transglycosylase"/>
</dbReference>
<dbReference type="PROSITE" id="PS51178">
    <property type="entry name" value="PASTA"/>
    <property type="match status" value="2"/>
</dbReference>
<evidence type="ECO:0000256" key="2">
    <source>
        <dbReference type="ARBA" id="ARBA00022670"/>
    </source>
</evidence>
<dbReference type="SUPFAM" id="SSF53955">
    <property type="entry name" value="Lysozyme-like"/>
    <property type="match status" value="1"/>
</dbReference>
<organism evidence="10 11">
    <name type="scientific">Microbacterium paraoxydans</name>
    <dbReference type="NCBI Taxonomy" id="199592"/>
    <lineage>
        <taxon>Bacteria</taxon>
        <taxon>Bacillati</taxon>
        <taxon>Actinomycetota</taxon>
        <taxon>Actinomycetes</taxon>
        <taxon>Micrococcales</taxon>
        <taxon>Microbacteriaceae</taxon>
        <taxon>Microbacterium</taxon>
    </lineage>
</organism>
<dbReference type="AlphaFoldDB" id="A0A1H1PY92"/>
<keyword evidence="1 10" id="KW-0121">Carboxypeptidase</keyword>
<dbReference type="eggNOG" id="COG0744">
    <property type="taxonomic scope" value="Bacteria"/>
</dbReference>
<keyword evidence="3" id="KW-0328">Glycosyltransferase</keyword>
<dbReference type="InterPro" id="IPR005543">
    <property type="entry name" value="PASTA_dom"/>
</dbReference>
<comment type="catalytic activity">
    <reaction evidence="8">
        <text>[GlcNAc-(1-&gt;4)-Mur2Ac(oyl-L-Ala-gamma-D-Glu-L-Lys-D-Ala-D-Ala)](n)-di-trans,octa-cis-undecaprenyl diphosphate + beta-D-GlcNAc-(1-&gt;4)-Mur2Ac(oyl-L-Ala-gamma-D-Glu-L-Lys-D-Ala-D-Ala)-di-trans,octa-cis-undecaprenyl diphosphate = [GlcNAc-(1-&gt;4)-Mur2Ac(oyl-L-Ala-gamma-D-Glu-L-Lys-D-Ala-D-Ala)](n+1)-di-trans,octa-cis-undecaprenyl diphosphate + di-trans,octa-cis-undecaprenyl diphosphate + H(+)</text>
        <dbReference type="Rhea" id="RHEA:23708"/>
        <dbReference type="Rhea" id="RHEA-COMP:9602"/>
        <dbReference type="Rhea" id="RHEA-COMP:9603"/>
        <dbReference type="ChEBI" id="CHEBI:15378"/>
        <dbReference type="ChEBI" id="CHEBI:58405"/>
        <dbReference type="ChEBI" id="CHEBI:60033"/>
        <dbReference type="ChEBI" id="CHEBI:78435"/>
        <dbReference type="EC" id="2.4.99.28"/>
    </reaction>
</comment>
<proteinExistence type="predicted"/>
<keyword evidence="6" id="KW-0511">Multifunctional enzyme</keyword>
<feature type="domain" description="PASTA" evidence="9">
    <location>
        <begin position="725"/>
        <end position="789"/>
    </location>
</feature>
<dbReference type="GO" id="GO:0006508">
    <property type="term" value="P:proteolysis"/>
    <property type="evidence" value="ECO:0007669"/>
    <property type="project" value="UniProtKB-KW"/>
</dbReference>
<dbReference type="eggNOG" id="COG2815">
    <property type="taxonomic scope" value="Bacteria"/>
</dbReference>
<dbReference type="Pfam" id="PF03793">
    <property type="entry name" value="PASTA"/>
    <property type="match status" value="2"/>
</dbReference>
<dbReference type="GO" id="GO:0008658">
    <property type="term" value="F:penicillin binding"/>
    <property type="evidence" value="ECO:0007669"/>
    <property type="project" value="InterPro"/>
</dbReference>
<evidence type="ECO:0000256" key="7">
    <source>
        <dbReference type="ARBA" id="ARBA00034000"/>
    </source>
</evidence>
<dbReference type="Proteomes" id="UP000182126">
    <property type="component" value="Chromosome I"/>
</dbReference>
<dbReference type="GO" id="GO:0009002">
    <property type="term" value="F:serine-type D-Ala-D-Ala carboxypeptidase activity"/>
    <property type="evidence" value="ECO:0007669"/>
    <property type="project" value="UniProtKB-EC"/>
</dbReference>
<keyword evidence="2" id="KW-0645">Protease</keyword>
<protein>
    <submittedName>
        <fullName evidence="10">Membrane carboxypeptidase (Penicillin-binding protein)</fullName>
    </submittedName>
</protein>
<dbReference type="InterPro" id="IPR012338">
    <property type="entry name" value="Beta-lactam/transpept-like"/>
</dbReference>
<sequence>MPQKNRTVKGVLGGLVGLVGLSAIAGLLVTASVTPVLAMTGVAGSTALTIFDELPEVLKVDTPMEQSTIYATNPEGKPVVLASFYEQNRVPVTYEQVAPVLYDAILSSEDKNFYTHGGVNLGATVKALVDNVRGTSSRGASTISQQFVKNVRIQQCEQNVNTASETYADELQQCWQDATNASGVDGIERKLQEMRYAIQIEKDYSKNDILLGYLNIANFGGTVYGIEAAARYYFSTTAAKLTVGQAATLAGIVQNPNTYRIDKPGGTYTTNDGVAHNSAEDGYKDAKDRRDYVLGRMLTDGKITQAQHDEAKAAAITPAIKVPTQGCAAAGRNAYFCQYVKSIVENDEAFGADIQERRDLLRRGGLKIYTTLDFRVQDPAAEEMANVVPANFDNKYFGAAGVSIEVGTGRILSITQNTKFSETPTSDQQYSSLVFAGDQKYGNSGGFQVGSTYKLFTLIDWLEKGHSVRESLNGAVQTNLQIPVCGSPQTTDTAKIGNFNRVRGFTGTPMAFTAQSLNSGFFAMAAKLDVCDINKVADKMGVTLASGEKVTEENVPYDVLGPKNISPIAMANAYATVASGGTYCTPRAIDKVIDAEGKERPLPKASCTEGVLSKEVAATAAYALQGVMAGGGTGARANPFDGTPLIGKTGTHDLWSTMMIESSTKVATAVWAGRSNGNHDNVFNVWTGSHLLNEVRYPLARAAQHAANQAYGGDRFPEPDGNLIRQIRVDVPDVVGQTVEEATATLERAGFQVSVGDPVDSDKATNIVVEQSPSGQAAAGATITISPSNGNGATVPDVTGQSPTEANAALVAAGFTTVEREGSCNAEDATVTATTPAANSAATKATPIRVSCK</sequence>
<dbReference type="GO" id="GO:0030288">
    <property type="term" value="C:outer membrane-bounded periplasmic space"/>
    <property type="evidence" value="ECO:0007669"/>
    <property type="project" value="TreeGrafter"/>
</dbReference>
<dbReference type="InterPro" id="IPR023346">
    <property type="entry name" value="Lysozyme-like_dom_sf"/>
</dbReference>
<dbReference type="Gene3D" id="1.10.3810.10">
    <property type="entry name" value="Biosynthetic peptidoglycan transglycosylase-like"/>
    <property type="match status" value="1"/>
</dbReference>
<dbReference type="Gene3D" id="3.30.10.20">
    <property type="match status" value="2"/>
</dbReference>
<dbReference type="InterPro" id="IPR001264">
    <property type="entry name" value="Glyco_trans_51"/>
</dbReference>
<evidence type="ECO:0000259" key="9">
    <source>
        <dbReference type="PROSITE" id="PS51178"/>
    </source>
</evidence>
<dbReference type="Pfam" id="PF00905">
    <property type="entry name" value="Transpeptidase"/>
    <property type="match status" value="1"/>
</dbReference>
<gene>
    <name evidence="10" type="ORF">SAMN04489809_1224</name>
</gene>
<dbReference type="SMART" id="SM00740">
    <property type="entry name" value="PASTA"/>
    <property type="match status" value="2"/>
</dbReference>
<dbReference type="CDD" id="cd06577">
    <property type="entry name" value="PASTA_pknB"/>
    <property type="match status" value="2"/>
</dbReference>
<dbReference type="GO" id="GO:0008955">
    <property type="term" value="F:peptidoglycan glycosyltransferase activity"/>
    <property type="evidence" value="ECO:0007669"/>
    <property type="project" value="UniProtKB-EC"/>
</dbReference>
<dbReference type="PANTHER" id="PTHR32282:SF33">
    <property type="entry name" value="PEPTIDOGLYCAN GLYCOSYLTRANSFERASE"/>
    <property type="match status" value="1"/>
</dbReference>
<evidence type="ECO:0000256" key="5">
    <source>
        <dbReference type="ARBA" id="ARBA00022801"/>
    </source>
</evidence>
<dbReference type="PANTHER" id="PTHR32282">
    <property type="entry name" value="BINDING PROTEIN TRANSPEPTIDASE, PUTATIVE-RELATED"/>
    <property type="match status" value="1"/>
</dbReference>